<dbReference type="STRING" id="623280.SAMN05660226_02594"/>
<accession>A0A1T5D823</accession>
<keyword evidence="5" id="KW-0732">Signal</keyword>
<dbReference type="Gene3D" id="3.40.30.10">
    <property type="entry name" value="Glutaredoxin"/>
    <property type="match status" value="1"/>
</dbReference>
<dbReference type="GO" id="GO:0030313">
    <property type="term" value="C:cell envelope"/>
    <property type="evidence" value="ECO:0007669"/>
    <property type="project" value="UniProtKB-SubCell"/>
</dbReference>
<dbReference type="AlphaFoldDB" id="A0A1T5D823"/>
<evidence type="ECO:0000313" key="8">
    <source>
        <dbReference type="Proteomes" id="UP000190541"/>
    </source>
</evidence>
<dbReference type="GO" id="GO:0016209">
    <property type="term" value="F:antioxidant activity"/>
    <property type="evidence" value="ECO:0007669"/>
    <property type="project" value="InterPro"/>
</dbReference>
<dbReference type="CDD" id="cd02966">
    <property type="entry name" value="TlpA_like_family"/>
    <property type="match status" value="1"/>
</dbReference>
<dbReference type="InterPro" id="IPR036249">
    <property type="entry name" value="Thioredoxin-like_sf"/>
</dbReference>
<dbReference type="InterPro" id="IPR025380">
    <property type="entry name" value="DUF4369"/>
</dbReference>
<name>A0A1T5D823_9SPHI</name>
<sequence length="331" mass="37164">MKTRITLSILSTLLLSAVYAQQAKPLQLKGTVKDMQTGTIYLQRFDNKIFHTIDSAALQNGTFSFNTNVLLPELYGLTLDKDKTPFYIFLEEGPISVSFDANESYRNTVVSGSKSHDRFVDYSNRQRNIQIADFIKEDPASITSAYVLYRYFAYRLSPSEIRDYVSQLAPSLQHTQYATVLLGLANTLETVLPGNKAPDFTSNAPDGSTIRFSDHLGKGYVLLDFWAAWCGPCRRENPNVVAAYQRYKDKGFTVFGVSLDKTKEAWLKAIDADKLTWPHVSDLTFWESEAAAIYGVRAIPANFLIGPDGTIVARNLRGEELQKKLQELLGE</sequence>
<dbReference type="GO" id="GO:0017004">
    <property type="term" value="P:cytochrome complex assembly"/>
    <property type="evidence" value="ECO:0007669"/>
    <property type="project" value="UniProtKB-KW"/>
</dbReference>
<feature type="domain" description="Thioredoxin" evidence="6">
    <location>
        <begin position="191"/>
        <end position="331"/>
    </location>
</feature>
<dbReference type="PROSITE" id="PS51352">
    <property type="entry name" value="THIOREDOXIN_2"/>
    <property type="match status" value="1"/>
</dbReference>
<keyword evidence="8" id="KW-1185">Reference proteome</keyword>
<keyword evidence="3" id="KW-1015">Disulfide bond</keyword>
<evidence type="ECO:0000256" key="1">
    <source>
        <dbReference type="ARBA" id="ARBA00004196"/>
    </source>
</evidence>
<feature type="signal peptide" evidence="5">
    <location>
        <begin position="1"/>
        <end position="22"/>
    </location>
</feature>
<dbReference type="Proteomes" id="UP000190541">
    <property type="component" value="Unassembled WGS sequence"/>
</dbReference>
<dbReference type="EMBL" id="FUYS01000006">
    <property type="protein sequence ID" value="SKB67902.1"/>
    <property type="molecule type" value="Genomic_DNA"/>
</dbReference>
<evidence type="ECO:0000313" key="7">
    <source>
        <dbReference type="EMBL" id="SKB67902.1"/>
    </source>
</evidence>
<evidence type="ECO:0000256" key="5">
    <source>
        <dbReference type="SAM" id="SignalP"/>
    </source>
</evidence>
<gene>
    <name evidence="7" type="ORF">SAMN05660226_02594</name>
</gene>
<organism evidence="7 8">
    <name type="scientific">Parapedobacter luteus</name>
    <dbReference type="NCBI Taxonomy" id="623280"/>
    <lineage>
        <taxon>Bacteria</taxon>
        <taxon>Pseudomonadati</taxon>
        <taxon>Bacteroidota</taxon>
        <taxon>Sphingobacteriia</taxon>
        <taxon>Sphingobacteriales</taxon>
        <taxon>Sphingobacteriaceae</taxon>
        <taxon>Parapedobacter</taxon>
    </lineage>
</organism>
<protein>
    <submittedName>
        <fullName evidence="7">Peroxiredoxin</fullName>
    </submittedName>
</protein>
<dbReference type="RefSeq" id="WP_079717282.1">
    <property type="nucleotide sequence ID" value="NZ_FUYS01000006.1"/>
</dbReference>
<keyword evidence="4" id="KW-0676">Redox-active center</keyword>
<dbReference type="OrthoDB" id="750178at2"/>
<evidence type="ECO:0000256" key="3">
    <source>
        <dbReference type="ARBA" id="ARBA00023157"/>
    </source>
</evidence>
<dbReference type="SUPFAM" id="SSF52833">
    <property type="entry name" value="Thioredoxin-like"/>
    <property type="match status" value="1"/>
</dbReference>
<evidence type="ECO:0000256" key="2">
    <source>
        <dbReference type="ARBA" id="ARBA00022748"/>
    </source>
</evidence>
<dbReference type="Pfam" id="PF00578">
    <property type="entry name" value="AhpC-TSA"/>
    <property type="match status" value="1"/>
</dbReference>
<dbReference type="PANTHER" id="PTHR42852">
    <property type="entry name" value="THIOL:DISULFIDE INTERCHANGE PROTEIN DSBE"/>
    <property type="match status" value="1"/>
</dbReference>
<reference evidence="7 8" key="1">
    <citation type="submission" date="2017-02" db="EMBL/GenBank/DDBJ databases">
        <authorList>
            <person name="Peterson S.W."/>
        </authorList>
    </citation>
    <scope>NUCLEOTIDE SEQUENCE [LARGE SCALE GENOMIC DNA]</scope>
    <source>
        <strain evidence="7 8">DSM 22899</strain>
    </source>
</reference>
<evidence type="ECO:0000256" key="4">
    <source>
        <dbReference type="ARBA" id="ARBA00023284"/>
    </source>
</evidence>
<dbReference type="InterPro" id="IPR000866">
    <property type="entry name" value="AhpC/TSA"/>
</dbReference>
<evidence type="ECO:0000259" key="6">
    <source>
        <dbReference type="PROSITE" id="PS51352"/>
    </source>
</evidence>
<feature type="chain" id="PRO_5012233754" evidence="5">
    <location>
        <begin position="23"/>
        <end position="331"/>
    </location>
</feature>
<proteinExistence type="predicted"/>
<dbReference type="PANTHER" id="PTHR42852:SF6">
    <property type="entry name" value="THIOL:DISULFIDE INTERCHANGE PROTEIN DSBE"/>
    <property type="match status" value="1"/>
</dbReference>
<comment type="subcellular location">
    <subcellularLocation>
        <location evidence="1">Cell envelope</location>
    </subcellularLocation>
</comment>
<dbReference type="InterPro" id="IPR013766">
    <property type="entry name" value="Thioredoxin_domain"/>
</dbReference>
<dbReference type="InterPro" id="IPR017937">
    <property type="entry name" value="Thioredoxin_CS"/>
</dbReference>
<dbReference type="PROSITE" id="PS00194">
    <property type="entry name" value="THIOREDOXIN_1"/>
    <property type="match status" value="1"/>
</dbReference>
<keyword evidence="2" id="KW-0201">Cytochrome c-type biogenesis</keyword>
<dbReference type="InterPro" id="IPR050553">
    <property type="entry name" value="Thioredoxin_ResA/DsbE_sf"/>
</dbReference>
<dbReference type="Pfam" id="PF14289">
    <property type="entry name" value="DUF4369"/>
    <property type="match status" value="1"/>
</dbReference>
<dbReference type="GO" id="GO:0016491">
    <property type="term" value="F:oxidoreductase activity"/>
    <property type="evidence" value="ECO:0007669"/>
    <property type="project" value="InterPro"/>
</dbReference>